<dbReference type="Proteomes" id="UP001497382">
    <property type="component" value="Unassembled WGS sequence"/>
</dbReference>
<evidence type="ECO:0000313" key="3">
    <source>
        <dbReference type="Proteomes" id="UP001497382"/>
    </source>
</evidence>
<feature type="signal peptide" evidence="1">
    <location>
        <begin position="1"/>
        <end position="24"/>
    </location>
</feature>
<keyword evidence="3" id="KW-1185">Reference proteome</keyword>
<organism evidence="2 3">
    <name type="scientific">Larinioides sclopetarius</name>
    <dbReference type="NCBI Taxonomy" id="280406"/>
    <lineage>
        <taxon>Eukaryota</taxon>
        <taxon>Metazoa</taxon>
        <taxon>Ecdysozoa</taxon>
        <taxon>Arthropoda</taxon>
        <taxon>Chelicerata</taxon>
        <taxon>Arachnida</taxon>
        <taxon>Araneae</taxon>
        <taxon>Araneomorphae</taxon>
        <taxon>Entelegynae</taxon>
        <taxon>Araneoidea</taxon>
        <taxon>Araneidae</taxon>
        <taxon>Larinioides</taxon>
    </lineage>
</organism>
<evidence type="ECO:0000313" key="2">
    <source>
        <dbReference type="EMBL" id="CAL1265729.1"/>
    </source>
</evidence>
<accession>A0AAV1Z2N6</accession>
<evidence type="ECO:0008006" key="4">
    <source>
        <dbReference type="Google" id="ProtNLM"/>
    </source>
</evidence>
<protein>
    <recommendedName>
        <fullName evidence="4">Secreted protein</fullName>
    </recommendedName>
</protein>
<sequence>MRSSMFTRVHILILKLKCNQVALIVPACYCTFSRNLRCQPIVIPEEIHGFIDVCVAPAHIFISQNIASICICTYENIQ</sequence>
<gene>
    <name evidence="2" type="ORF">LARSCL_LOCUS2705</name>
</gene>
<dbReference type="AlphaFoldDB" id="A0AAV1Z2N6"/>
<reference evidence="2 3" key="1">
    <citation type="submission" date="2024-04" db="EMBL/GenBank/DDBJ databases">
        <authorList>
            <person name="Rising A."/>
            <person name="Reimegard J."/>
            <person name="Sonavane S."/>
            <person name="Akerstrom W."/>
            <person name="Nylinder S."/>
            <person name="Hedman E."/>
            <person name="Kallberg Y."/>
        </authorList>
    </citation>
    <scope>NUCLEOTIDE SEQUENCE [LARGE SCALE GENOMIC DNA]</scope>
</reference>
<evidence type="ECO:0000256" key="1">
    <source>
        <dbReference type="SAM" id="SignalP"/>
    </source>
</evidence>
<keyword evidence="1" id="KW-0732">Signal</keyword>
<comment type="caution">
    <text evidence="2">The sequence shown here is derived from an EMBL/GenBank/DDBJ whole genome shotgun (WGS) entry which is preliminary data.</text>
</comment>
<dbReference type="EMBL" id="CAXIEN010000019">
    <property type="protein sequence ID" value="CAL1265729.1"/>
    <property type="molecule type" value="Genomic_DNA"/>
</dbReference>
<name>A0AAV1Z2N6_9ARAC</name>
<feature type="chain" id="PRO_5043572960" description="Secreted protein" evidence="1">
    <location>
        <begin position="25"/>
        <end position="78"/>
    </location>
</feature>
<proteinExistence type="predicted"/>